<dbReference type="AlphaFoldDB" id="A0A974WFP6"/>
<gene>
    <name evidence="1" type="ORF">JR347_00675</name>
</gene>
<evidence type="ECO:0000313" key="2">
    <source>
        <dbReference type="Proteomes" id="UP000662783"/>
    </source>
</evidence>
<name>A0A974WFP6_9BACT</name>
<sequence>MAQKAKSEVKINSQKLKSTTKIPKLSNILEEAKAEEEEKKANTTDDDELYGEEKFTEEALLTIWNEFAEKAKAEGRDSEYAVLKQQVRLENEYTIIITFTNSVKLVILDKFRSDLITYLKSKLNNRHIKLETELKEEEQSKVPYTNGEKFDFMAEKKPILKELKNRLGLDPDF</sequence>
<protein>
    <recommendedName>
        <fullName evidence="3">DNA polymerase III subunit gamma/tau</fullName>
    </recommendedName>
</protein>
<proteinExistence type="predicted"/>
<reference evidence="1" key="1">
    <citation type="submission" date="2021-02" db="EMBL/GenBank/DDBJ databases">
        <title>Fulvivirga sp. S481 isolated from sea water.</title>
        <authorList>
            <person name="Bae S.S."/>
            <person name="Baek K."/>
        </authorList>
    </citation>
    <scope>NUCLEOTIDE SEQUENCE</scope>
    <source>
        <strain evidence="1">S481</strain>
    </source>
</reference>
<dbReference type="EMBL" id="CP070608">
    <property type="protein sequence ID" value="QSE97634.1"/>
    <property type="molecule type" value="Genomic_DNA"/>
</dbReference>
<evidence type="ECO:0008006" key="3">
    <source>
        <dbReference type="Google" id="ProtNLM"/>
    </source>
</evidence>
<dbReference type="KEGG" id="fuv:JR347_00675"/>
<keyword evidence="2" id="KW-1185">Reference proteome</keyword>
<accession>A0A974WFP6</accession>
<dbReference type="Proteomes" id="UP000662783">
    <property type="component" value="Chromosome"/>
</dbReference>
<evidence type="ECO:0000313" key="1">
    <source>
        <dbReference type="EMBL" id="QSE97634.1"/>
    </source>
</evidence>
<organism evidence="1 2">
    <name type="scientific">Fulvivirga lutea</name>
    <dbReference type="NCBI Taxonomy" id="2810512"/>
    <lineage>
        <taxon>Bacteria</taxon>
        <taxon>Pseudomonadati</taxon>
        <taxon>Bacteroidota</taxon>
        <taxon>Cytophagia</taxon>
        <taxon>Cytophagales</taxon>
        <taxon>Fulvivirgaceae</taxon>
        <taxon>Fulvivirga</taxon>
    </lineage>
</organism>
<dbReference type="RefSeq" id="WP_205722143.1">
    <property type="nucleotide sequence ID" value="NZ_CP070608.1"/>
</dbReference>